<reference evidence="2 3" key="1">
    <citation type="submission" date="2024-01" db="EMBL/GenBank/DDBJ databases">
        <title>The complete chloroplast genome sequence of Lithospermum erythrorhizon: insights into the phylogenetic relationship among Boraginaceae species and the maternal lineages of purple gromwells.</title>
        <authorList>
            <person name="Okada T."/>
            <person name="Watanabe K."/>
        </authorList>
    </citation>
    <scope>NUCLEOTIDE SEQUENCE [LARGE SCALE GENOMIC DNA]</scope>
</reference>
<evidence type="ECO:0000313" key="3">
    <source>
        <dbReference type="Proteomes" id="UP001454036"/>
    </source>
</evidence>
<evidence type="ECO:0000313" key="2">
    <source>
        <dbReference type="EMBL" id="GAA0172972.1"/>
    </source>
</evidence>
<feature type="region of interest" description="Disordered" evidence="1">
    <location>
        <begin position="1"/>
        <end position="21"/>
    </location>
</feature>
<evidence type="ECO:0000256" key="1">
    <source>
        <dbReference type="SAM" id="MobiDB-lite"/>
    </source>
</evidence>
<gene>
    <name evidence="2" type="ORF">LIER_26688</name>
</gene>
<dbReference type="EMBL" id="BAABME010008387">
    <property type="protein sequence ID" value="GAA0172972.1"/>
    <property type="molecule type" value="Genomic_DNA"/>
</dbReference>
<sequence>MVSESGDASGGEGMAMPVEEREHKNLPQVKLVEVIMGVQVLVVDEVNFRTYPFCSAIDNGGRIWGIIGGWGVGKGWGFGKGWGYGGNVGRGAHGDSINEHH</sequence>
<organism evidence="2 3">
    <name type="scientific">Lithospermum erythrorhizon</name>
    <name type="common">Purple gromwell</name>
    <name type="synonym">Lithospermum officinale var. erythrorhizon</name>
    <dbReference type="NCBI Taxonomy" id="34254"/>
    <lineage>
        <taxon>Eukaryota</taxon>
        <taxon>Viridiplantae</taxon>
        <taxon>Streptophyta</taxon>
        <taxon>Embryophyta</taxon>
        <taxon>Tracheophyta</taxon>
        <taxon>Spermatophyta</taxon>
        <taxon>Magnoliopsida</taxon>
        <taxon>eudicotyledons</taxon>
        <taxon>Gunneridae</taxon>
        <taxon>Pentapetalae</taxon>
        <taxon>asterids</taxon>
        <taxon>lamiids</taxon>
        <taxon>Boraginales</taxon>
        <taxon>Boraginaceae</taxon>
        <taxon>Boraginoideae</taxon>
        <taxon>Lithospermeae</taxon>
        <taxon>Lithospermum</taxon>
    </lineage>
</organism>
<comment type="caution">
    <text evidence="2">The sequence shown here is derived from an EMBL/GenBank/DDBJ whole genome shotgun (WGS) entry which is preliminary data.</text>
</comment>
<accession>A0AAV3R995</accession>
<dbReference type="Proteomes" id="UP001454036">
    <property type="component" value="Unassembled WGS sequence"/>
</dbReference>
<dbReference type="AlphaFoldDB" id="A0AAV3R995"/>
<protein>
    <submittedName>
        <fullName evidence="2">Uncharacterized protein</fullName>
    </submittedName>
</protein>
<name>A0AAV3R995_LITER</name>
<keyword evidence="3" id="KW-1185">Reference proteome</keyword>
<proteinExistence type="predicted"/>